<feature type="coiled-coil region" evidence="1">
    <location>
        <begin position="136"/>
        <end position="163"/>
    </location>
</feature>
<dbReference type="AlphaFoldDB" id="A0AAV9PHW2"/>
<evidence type="ECO:0000313" key="2">
    <source>
        <dbReference type="EMBL" id="KAK5171774.1"/>
    </source>
</evidence>
<sequence length="197" mass="22655">MQQQNLLLRAPVTIEEDLHQSQTAGEAMSASPDLAATMDLLHDMKHLAETTLDHTTKDTLKELANALDQLSETNAKLQNYIDQIARDRAWVSRKRNDINEDTINMTAGTAVIRNDDRQRKAKECIEDGRKMVETVNNQIEARMKQREEDIEELKKEQDLCREEFQALHLLLKKEKETLRGELKASEMLQGDMRKGKV</sequence>
<evidence type="ECO:0000313" key="3">
    <source>
        <dbReference type="Proteomes" id="UP001337655"/>
    </source>
</evidence>
<dbReference type="Proteomes" id="UP001337655">
    <property type="component" value="Unassembled WGS sequence"/>
</dbReference>
<dbReference type="GeneID" id="89924757"/>
<accession>A0AAV9PHW2</accession>
<keyword evidence="3" id="KW-1185">Reference proteome</keyword>
<protein>
    <submittedName>
        <fullName evidence="2">Uncharacterized protein</fullName>
    </submittedName>
</protein>
<dbReference type="RefSeq" id="XP_064660618.1">
    <property type="nucleotide sequence ID" value="XM_064800667.1"/>
</dbReference>
<dbReference type="EMBL" id="JAVRRT010000005">
    <property type="protein sequence ID" value="KAK5171774.1"/>
    <property type="molecule type" value="Genomic_DNA"/>
</dbReference>
<feature type="coiled-coil region" evidence="1">
    <location>
        <begin position="60"/>
        <end position="87"/>
    </location>
</feature>
<organism evidence="2 3">
    <name type="scientific">Saxophila tyrrhenica</name>
    <dbReference type="NCBI Taxonomy" id="1690608"/>
    <lineage>
        <taxon>Eukaryota</taxon>
        <taxon>Fungi</taxon>
        <taxon>Dikarya</taxon>
        <taxon>Ascomycota</taxon>
        <taxon>Pezizomycotina</taxon>
        <taxon>Dothideomycetes</taxon>
        <taxon>Dothideomycetidae</taxon>
        <taxon>Mycosphaerellales</taxon>
        <taxon>Extremaceae</taxon>
        <taxon>Saxophila</taxon>
    </lineage>
</organism>
<name>A0AAV9PHW2_9PEZI</name>
<proteinExistence type="predicted"/>
<gene>
    <name evidence="2" type="ORF">LTR77_003410</name>
</gene>
<keyword evidence="1" id="KW-0175">Coiled coil</keyword>
<comment type="caution">
    <text evidence="2">The sequence shown here is derived from an EMBL/GenBank/DDBJ whole genome shotgun (WGS) entry which is preliminary data.</text>
</comment>
<evidence type="ECO:0000256" key="1">
    <source>
        <dbReference type="SAM" id="Coils"/>
    </source>
</evidence>
<reference evidence="2 3" key="1">
    <citation type="submission" date="2023-08" db="EMBL/GenBank/DDBJ databases">
        <title>Black Yeasts Isolated from many extreme environments.</title>
        <authorList>
            <person name="Coleine C."/>
            <person name="Stajich J.E."/>
            <person name="Selbmann L."/>
        </authorList>
    </citation>
    <scope>NUCLEOTIDE SEQUENCE [LARGE SCALE GENOMIC DNA]</scope>
    <source>
        <strain evidence="2 3">CCFEE 5935</strain>
    </source>
</reference>